<feature type="transmembrane region" description="Helical" evidence="1">
    <location>
        <begin position="103"/>
        <end position="126"/>
    </location>
</feature>
<proteinExistence type="predicted"/>
<sequence>MTGQTAPMLRRHAIALAALAGIHFTAPWPGIQAIFHVFLVLGLAPGFSTPLQGLGWALAGGWVLEGTMRVYPHLGGTPLANMLVCLLAYWLAIQWPPHSRNPFWGRCAALAAFHWFLANLLVRFAAGPHAWGYGWVWTLAAIPLWATLALRLHPPIHRR</sequence>
<gene>
    <name evidence="2" type="ORF">METEAL_36070</name>
</gene>
<dbReference type="RefSeq" id="WP_316413109.1">
    <property type="nucleotide sequence ID" value="NZ_AP027080.1"/>
</dbReference>
<evidence type="ECO:0000313" key="3">
    <source>
        <dbReference type="Proteomes" id="UP001238179"/>
    </source>
</evidence>
<feature type="transmembrane region" description="Helical" evidence="1">
    <location>
        <begin position="70"/>
        <end position="91"/>
    </location>
</feature>
<evidence type="ECO:0000256" key="1">
    <source>
        <dbReference type="SAM" id="Phobius"/>
    </source>
</evidence>
<keyword evidence="1" id="KW-0472">Membrane</keyword>
<protein>
    <submittedName>
        <fullName evidence="2">Uncharacterized protein</fullName>
    </submittedName>
</protein>
<keyword evidence="1" id="KW-1133">Transmembrane helix</keyword>
<accession>A0AA48H9W1</accession>
<dbReference type="Proteomes" id="UP001238179">
    <property type="component" value="Chromosome"/>
</dbReference>
<organism evidence="2 3">
    <name type="scientific">Mesoterricola silvestris</name>
    <dbReference type="NCBI Taxonomy" id="2927979"/>
    <lineage>
        <taxon>Bacteria</taxon>
        <taxon>Pseudomonadati</taxon>
        <taxon>Acidobacteriota</taxon>
        <taxon>Holophagae</taxon>
        <taxon>Holophagales</taxon>
        <taxon>Holophagaceae</taxon>
        <taxon>Mesoterricola</taxon>
    </lineage>
</organism>
<feature type="transmembrane region" description="Helical" evidence="1">
    <location>
        <begin position="132"/>
        <end position="152"/>
    </location>
</feature>
<evidence type="ECO:0000313" key="2">
    <source>
        <dbReference type="EMBL" id="BDU74433.1"/>
    </source>
</evidence>
<name>A0AA48H9W1_9BACT</name>
<dbReference type="EMBL" id="AP027080">
    <property type="protein sequence ID" value="BDU74433.1"/>
    <property type="molecule type" value="Genomic_DNA"/>
</dbReference>
<dbReference type="AlphaFoldDB" id="A0AA48H9W1"/>
<keyword evidence="1" id="KW-0812">Transmembrane</keyword>
<dbReference type="KEGG" id="msil:METEAL_36070"/>
<keyword evidence="3" id="KW-1185">Reference proteome</keyword>
<reference evidence="3" key="1">
    <citation type="journal article" date="2023" name="Int. J. Syst. Evol. Microbiol.">
        <title>Mesoterricola silvestris gen. nov., sp. nov., Mesoterricola sediminis sp. nov., Geothrix oryzae sp. nov., Geothrix edaphica sp. nov., Geothrix rubra sp. nov., and Geothrix limicola sp. nov., six novel members of Acidobacteriota isolated from soils.</title>
        <authorList>
            <person name="Itoh H."/>
            <person name="Sugisawa Y."/>
            <person name="Mise K."/>
            <person name="Xu Z."/>
            <person name="Kuniyasu M."/>
            <person name="Ushijima N."/>
            <person name="Kawano K."/>
            <person name="Kobayashi E."/>
            <person name="Shiratori Y."/>
            <person name="Masuda Y."/>
            <person name="Senoo K."/>
        </authorList>
    </citation>
    <scope>NUCLEOTIDE SEQUENCE [LARGE SCALE GENOMIC DNA]</scope>
    <source>
        <strain evidence="3">W79</strain>
    </source>
</reference>